<comment type="caution">
    <text evidence="2">The sequence shown here is derived from an EMBL/GenBank/DDBJ whole genome shotgun (WGS) entry which is preliminary data.</text>
</comment>
<dbReference type="RefSeq" id="XP_053581101.1">
    <property type="nucleotide sequence ID" value="XM_053732188.1"/>
</dbReference>
<dbReference type="PROSITE" id="PS50181">
    <property type="entry name" value="FBOX"/>
    <property type="match status" value="1"/>
</dbReference>
<organism evidence="2 3">
    <name type="scientific">Caenorhabditis remanei</name>
    <name type="common">Caenorhabditis vulgaris</name>
    <dbReference type="NCBI Taxonomy" id="31234"/>
    <lineage>
        <taxon>Eukaryota</taxon>
        <taxon>Metazoa</taxon>
        <taxon>Ecdysozoa</taxon>
        <taxon>Nematoda</taxon>
        <taxon>Chromadorea</taxon>
        <taxon>Rhabditida</taxon>
        <taxon>Rhabditina</taxon>
        <taxon>Rhabditomorpha</taxon>
        <taxon>Rhabditoidea</taxon>
        <taxon>Rhabditidae</taxon>
        <taxon>Peloderinae</taxon>
        <taxon>Caenorhabditis</taxon>
    </lineage>
</organism>
<reference evidence="2 3" key="1">
    <citation type="submission" date="2019-12" db="EMBL/GenBank/DDBJ databases">
        <title>Chromosome-level assembly of the Caenorhabditis remanei genome.</title>
        <authorList>
            <person name="Teterina A.A."/>
            <person name="Willis J.H."/>
            <person name="Phillips P.C."/>
        </authorList>
    </citation>
    <scope>NUCLEOTIDE SEQUENCE [LARGE SCALE GENOMIC DNA]</scope>
    <source>
        <strain evidence="2 3">PX506</strain>
        <tissue evidence="2">Whole organism</tissue>
    </source>
</reference>
<accession>A0A6A5G7N8</accession>
<dbReference type="InterPro" id="IPR008551">
    <property type="entry name" value="TANGO2"/>
</dbReference>
<protein>
    <recommendedName>
        <fullName evidence="1">F-box domain-containing protein</fullName>
    </recommendedName>
</protein>
<evidence type="ECO:0000313" key="3">
    <source>
        <dbReference type="Proteomes" id="UP000483820"/>
    </source>
</evidence>
<dbReference type="Proteomes" id="UP000483820">
    <property type="component" value="Chromosome V"/>
</dbReference>
<evidence type="ECO:0000259" key="1">
    <source>
        <dbReference type="PROSITE" id="PS50181"/>
    </source>
</evidence>
<dbReference type="PANTHER" id="PTHR21503">
    <property type="entry name" value="F-BOX-CONTAINING HYPOTHETICAL PROTEIN C.ELEGANS"/>
    <property type="match status" value="1"/>
</dbReference>
<dbReference type="PANTHER" id="PTHR21503:SF8">
    <property type="entry name" value="F-BOX ASSOCIATED DOMAIN-CONTAINING PROTEIN-RELATED"/>
    <property type="match status" value="1"/>
</dbReference>
<dbReference type="InterPro" id="IPR001810">
    <property type="entry name" value="F-box_dom"/>
</dbReference>
<feature type="domain" description="F-box" evidence="1">
    <location>
        <begin position="165"/>
        <end position="213"/>
    </location>
</feature>
<dbReference type="AlphaFoldDB" id="A0A6A5G7N8"/>
<sequence>MSSAGVDEQDEAWTGMTKKWTGMTKNGRIGMMLSITQTQESKDLNAPSRGGIVNSFLKANDTSEIMESLKKDAGKYNGFQLVGLEQNDSGLYDVKTLTNQQVDKIEVCEWDDEYHVISNSPLTKSYQKAIYGRRLISQRLRDSNEMSVEQVFENLMSVATDKKSPMRLLNFPAVILRKVFENFSFEELLLLSFCSNRFKHLIRSNQHYQFNRITTIEYHLLSNNIIYITPDPRSLNMFKRFSQCVTLSPYRFRYDHETPIHVFGMKRNTSCYMDYSLKWATTYLYDRDQKEAVIQGVHDYIYRFFGPPIDYQIRSTNNELPPILKGVNSSEIKISDELTTEELESYFTDYPAQEYIKLEGNLNGRLSHNSVIYDMNYLEIDTCGNYGDDILLNFKGRNLIFRNTDFDISSIIKFLNEWKTNQGFENLKSLSIDLDDHYYPSVILFDNKKIIKIMENIEIHHRGSSKDALKVKWRKRKMIDIHNSYKSEEITSESLDYLIRDSDGQGASIIITSKCLSFVVWDSTENAHVVRDKHQAICV</sequence>
<dbReference type="EMBL" id="WUAV01000005">
    <property type="protein sequence ID" value="KAF1751098.1"/>
    <property type="molecule type" value="Genomic_DNA"/>
</dbReference>
<dbReference type="CTD" id="9824895"/>
<dbReference type="KEGG" id="crq:GCK72_017651"/>
<gene>
    <name evidence="2" type="ORF">GCK72_017651</name>
</gene>
<dbReference type="Pfam" id="PF05742">
    <property type="entry name" value="TANGO2"/>
    <property type="match status" value="1"/>
</dbReference>
<dbReference type="Pfam" id="PF00646">
    <property type="entry name" value="F-box"/>
    <property type="match status" value="1"/>
</dbReference>
<proteinExistence type="predicted"/>
<dbReference type="GeneID" id="9824895"/>
<evidence type="ECO:0000313" key="2">
    <source>
        <dbReference type="EMBL" id="KAF1751098.1"/>
    </source>
</evidence>
<name>A0A6A5G7N8_CAERE</name>